<dbReference type="Proteomes" id="UP000060487">
    <property type="component" value="Unassembled WGS sequence"/>
</dbReference>
<dbReference type="InterPro" id="IPR029014">
    <property type="entry name" value="NiFe-Hase_large"/>
</dbReference>
<dbReference type="InterPro" id="IPR001135">
    <property type="entry name" value="NADH_Q_OxRdtase_suD"/>
</dbReference>
<reference evidence="5 6" key="1">
    <citation type="submission" date="2015-11" db="EMBL/GenBank/DDBJ databases">
        <authorList>
            <person name="Lin W."/>
        </authorList>
    </citation>
    <scope>NUCLEOTIDE SEQUENCE [LARGE SCALE GENOMIC DNA]</scope>
    <source>
        <strain evidence="5 6">HCH-1</strain>
    </source>
</reference>
<evidence type="ECO:0000259" key="3">
    <source>
        <dbReference type="Pfam" id="PF00329"/>
    </source>
</evidence>
<dbReference type="SUPFAM" id="SSF143243">
    <property type="entry name" value="Nqo5-like"/>
    <property type="match status" value="1"/>
</dbReference>
<proteinExistence type="predicted"/>
<dbReference type="InterPro" id="IPR001268">
    <property type="entry name" value="NADH_UbQ_OxRdtase_30kDa_su"/>
</dbReference>
<organism evidence="5 6">
    <name type="scientific">Candidatus Magnetominusculus xianensis</name>
    <dbReference type="NCBI Taxonomy" id="1748249"/>
    <lineage>
        <taxon>Bacteria</taxon>
        <taxon>Pseudomonadati</taxon>
        <taxon>Nitrospirota</taxon>
        <taxon>Nitrospiria</taxon>
        <taxon>Nitrospirales</taxon>
        <taxon>Nitrospiraceae</taxon>
        <taxon>Candidatus Magnetominusculus</taxon>
    </lineage>
</organism>
<evidence type="ECO:0000256" key="1">
    <source>
        <dbReference type="ARBA" id="ARBA00023002"/>
    </source>
</evidence>
<keyword evidence="6" id="KW-1185">Reference proteome</keyword>
<dbReference type="RefSeq" id="WP_085052419.1">
    <property type="nucleotide sequence ID" value="NZ_LNQR01000065.1"/>
</dbReference>
<dbReference type="Pfam" id="PF00346">
    <property type="entry name" value="Complex1_49kDa"/>
    <property type="match status" value="1"/>
</dbReference>
<evidence type="ECO:0000259" key="4">
    <source>
        <dbReference type="Pfam" id="PF00346"/>
    </source>
</evidence>
<dbReference type="InterPro" id="IPR052197">
    <property type="entry name" value="ComplexI_49kDa-like"/>
</dbReference>
<accession>A0ABR5SET5</accession>
<sequence>MGVWAAIKNGISIPRKAIPILSMADLAQDTAAHVKDGLRPVHFFGHPTHEDKYEIIAVLADDTSNTLMAASALAGPGMTYDSITPHAPALHLFERELYEQTGIIPAGHPWLKPVRDTGPSASQALYSSLVRDTHEVAVGPVHAGIIEPGHFRFICHGEEIYHLEIQLGYQHRGIEPLFKEGSPMLKAPLAESIAGDSAIAHAWAYAAAAEALCGIELSPKAEILRAIALELERIAMHLVGLGGVSLDIGFLPGASAYGRIRTAVINTTLMLSGCRFGRGYIRPGGVLADIGVDLRQHIMDMTAEIARDLEIVNQCLFNNPGVLSRLEYTGRISTDLAWKAGLVGIIAKSAGLPIDVRADQPYGIYKHDRIDPVTLNSGDVYARVKLRALEITQSIELIRGWLSFGLMTGDIYTAPPLLGPDRFAVALIEGWRGEVSHAVLTGGNSEVDHYKVVDASFHNWFGLALAVRRGGISDFPVCNKSFDASYAGHDL</sequence>
<dbReference type="InterPro" id="IPR037232">
    <property type="entry name" value="NADH_quin_OxRdtase_su_C/D-like"/>
</dbReference>
<gene>
    <name evidence="5" type="ORF">ASN18_1803</name>
</gene>
<feature type="domain" description="NADH-quinone oxidoreductase subunit D" evidence="4">
    <location>
        <begin position="247"/>
        <end position="401"/>
    </location>
</feature>
<feature type="domain" description="NADH:ubiquinone oxidoreductase 30kDa subunit" evidence="3">
    <location>
        <begin position="50"/>
        <end position="113"/>
    </location>
</feature>
<evidence type="ECO:0000313" key="6">
    <source>
        <dbReference type="Proteomes" id="UP000060487"/>
    </source>
</evidence>
<keyword evidence="2" id="KW-0520">NAD</keyword>
<dbReference type="Gene3D" id="1.10.645.10">
    <property type="entry name" value="Cytochrome-c3 Hydrogenase, chain B"/>
    <property type="match status" value="1"/>
</dbReference>
<evidence type="ECO:0000313" key="5">
    <source>
        <dbReference type="EMBL" id="KWT85078.1"/>
    </source>
</evidence>
<dbReference type="Pfam" id="PF00329">
    <property type="entry name" value="Complex1_30kDa"/>
    <property type="match status" value="1"/>
</dbReference>
<dbReference type="SUPFAM" id="SSF56762">
    <property type="entry name" value="HydB/Nqo4-like"/>
    <property type="match status" value="1"/>
</dbReference>
<evidence type="ECO:0000256" key="2">
    <source>
        <dbReference type="ARBA" id="ARBA00023027"/>
    </source>
</evidence>
<protein>
    <submittedName>
        <fullName evidence="5">Hydrogenase</fullName>
    </submittedName>
</protein>
<comment type="caution">
    <text evidence="5">The sequence shown here is derived from an EMBL/GenBank/DDBJ whole genome shotgun (WGS) entry which is preliminary data.</text>
</comment>
<dbReference type="PANTHER" id="PTHR43485:SF1">
    <property type="entry name" value="FORMATE HYDROGENLYASE SUBUNIT 5-RELATED"/>
    <property type="match status" value="1"/>
</dbReference>
<dbReference type="PANTHER" id="PTHR43485">
    <property type="entry name" value="HYDROGENASE-4 COMPONENT G"/>
    <property type="match status" value="1"/>
</dbReference>
<name>A0ABR5SET5_9BACT</name>
<keyword evidence="1" id="KW-0560">Oxidoreductase</keyword>
<dbReference type="EMBL" id="LNQR01000065">
    <property type="protein sequence ID" value="KWT85078.1"/>
    <property type="molecule type" value="Genomic_DNA"/>
</dbReference>